<dbReference type="Proteomes" id="UP000530571">
    <property type="component" value="Unassembled WGS sequence"/>
</dbReference>
<dbReference type="InterPro" id="IPR027417">
    <property type="entry name" value="P-loop_NTPase"/>
</dbReference>
<protein>
    <submittedName>
        <fullName evidence="1">Putative kinase</fullName>
    </submittedName>
</protein>
<comment type="caution">
    <text evidence="1">The sequence shown here is derived from an EMBL/GenBank/DDBJ whole genome shotgun (WGS) entry which is preliminary data.</text>
</comment>
<dbReference type="Gene3D" id="3.40.50.300">
    <property type="entry name" value="P-loop containing nucleotide triphosphate hydrolases"/>
    <property type="match status" value="1"/>
</dbReference>
<dbReference type="Pfam" id="PF13671">
    <property type="entry name" value="AAA_33"/>
    <property type="match status" value="1"/>
</dbReference>
<keyword evidence="2" id="KW-1185">Reference proteome</keyword>
<reference evidence="1 2" key="1">
    <citation type="submission" date="2020-08" db="EMBL/GenBank/DDBJ databases">
        <title>Genomic Encyclopedia of Type Strains, Phase IV (KMG-IV): sequencing the most valuable type-strain genomes for metagenomic binning, comparative biology and taxonomic classification.</title>
        <authorList>
            <person name="Goeker M."/>
        </authorList>
    </citation>
    <scope>NUCLEOTIDE SEQUENCE [LARGE SCALE GENOMIC DNA]</scope>
    <source>
        <strain evidence="1 2">DSM 28101</strain>
    </source>
</reference>
<accession>A0A7W6KJ02</accession>
<dbReference type="PANTHER" id="PTHR37807:SF3">
    <property type="entry name" value="OS07G0160300 PROTEIN"/>
    <property type="match status" value="1"/>
</dbReference>
<gene>
    <name evidence="1" type="ORF">GGR30_001938</name>
</gene>
<evidence type="ECO:0000313" key="2">
    <source>
        <dbReference type="Proteomes" id="UP000530571"/>
    </source>
</evidence>
<name>A0A7W6KJ02_9HYPH</name>
<dbReference type="GO" id="GO:0016301">
    <property type="term" value="F:kinase activity"/>
    <property type="evidence" value="ECO:0007669"/>
    <property type="project" value="UniProtKB-KW"/>
</dbReference>
<dbReference type="AlphaFoldDB" id="A0A7W6KJ02"/>
<dbReference type="EMBL" id="JACIDZ010000005">
    <property type="protein sequence ID" value="MBB4122012.1"/>
    <property type="molecule type" value="Genomic_DNA"/>
</dbReference>
<dbReference type="SUPFAM" id="SSF52540">
    <property type="entry name" value="P-loop containing nucleoside triphosphate hydrolases"/>
    <property type="match status" value="1"/>
</dbReference>
<sequence>MARLIAFAGLPGVGKTTIGRRVAQCRPAVFLRVDEIEAVLRIDDPHRDIGPLGYEIAAAVAASNLKIGQDVVIDCVNPWPLTRAMFEEAAKSARAGFLGVEILCSDAASHRVRIETRVSDIVKGHVQPGWQGVLDRDYVPWSEAVLHIDTARMSAEAAAARILASLSGVS</sequence>
<dbReference type="RefSeq" id="WP_210287996.1">
    <property type="nucleotide sequence ID" value="NZ_JACIDZ010000005.1"/>
</dbReference>
<proteinExistence type="predicted"/>
<dbReference type="PANTHER" id="PTHR37807">
    <property type="entry name" value="OS07G0160300 PROTEIN"/>
    <property type="match status" value="1"/>
</dbReference>
<keyword evidence="1" id="KW-0418">Kinase</keyword>
<evidence type="ECO:0000313" key="1">
    <source>
        <dbReference type="EMBL" id="MBB4122012.1"/>
    </source>
</evidence>
<keyword evidence="1" id="KW-0808">Transferase</keyword>
<organism evidence="1 2">
    <name type="scientific">Martelella radicis</name>
    <dbReference type="NCBI Taxonomy" id="1397476"/>
    <lineage>
        <taxon>Bacteria</taxon>
        <taxon>Pseudomonadati</taxon>
        <taxon>Pseudomonadota</taxon>
        <taxon>Alphaproteobacteria</taxon>
        <taxon>Hyphomicrobiales</taxon>
        <taxon>Aurantimonadaceae</taxon>
        <taxon>Martelella</taxon>
    </lineage>
</organism>